<gene>
    <name evidence="3" type="ORF">L1274_005048</name>
</gene>
<keyword evidence="1" id="KW-0812">Transmembrane</keyword>
<feature type="domain" description="DUF4189" evidence="2">
    <location>
        <begin position="60"/>
        <end position="149"/>
    </location>
</feature>
<evidence type="ECO:0000256" key="1">
    <source>
        <dbReference type="SAM" id="Phobius"/>
    </source>
</evidence>
<evidence type="ECO:0000259" key="2">
    <source>
        <dbReference type="Pfam" id="PF13827"/>
    </source>
</evidence>
<comment type="caution">
    <text evidence="3">The sequence shown here is derived from an EMBL/GenBank/DDBJ whole genome shotgun (WGS) entry which is preliminary data.</text>
</comment>
<accession>A0ABT1GSR5</accession>
<dbReference type="Proteomes" id="UP001162889">
    <property type="component" value="Unassembled WGS sequence"/>
</dbReference>
<evidence type="ECO:0000313" key="3">
    <source>
        <dbReference type="EMBL" id="MCP2011299.1"/>
    </source>
</evidence>
<dbReference type="EMBL" id="JALJZU010000011">
    <property type="protein sequence ID" value="MCP2011299.1"/>
    <property type="molecule type" value="Genomic_DNA"/>
</dbReference>
<name>A0ABT1GSR5_9BURK</name>
<feature type="transmembrane region" description="Helical" evidence="1">
    <location>
        <begin position="32"/>
        <end position="56"/>
    </location>
</feature>
<dbReference type="InterPro" id="IPR025240">
    <property type="entry name" value="DUF4189"/>
</dbReference>
<dbReference type="Pfam" id="PF13827">
    <property type="entry name" value="DUF4189"/>
    <property type="match status" value="1"/>
</dbReference>
<protein>
    <recommendedName>
        <fullName evidence="2">DUF4189 domain-containing protein</fullName>
    </recommendedName>
</protein>
<keyword evidence="1" id="KW-1133">Transmembrane helix</keyword>
<keyword evidence="4" id="KW-1185">Reference proteome</keyword>
<dbReference type="RefSeq" id="WP_369698887.1">
    <property type="nucleotide sequence ID" value="NZ_JAHTGR010000007.1"/>
</dbReference>
<sequence>MCYIQIDTHSSHIVKALKIQRRKAIEMKVMKVHLWAFGLLVFLPIITNAHTSIALVENYVTQSWFNSTDYESQKEADNDALEGCRVTARQRGIGNLAKQCKVVTRATGPGHGALACSENGCSWSIGHGTLEEAVTVAREKCSKTYANCQDTLNWKDFKGFASKSALLQKSQVPGDCRPRSNQLQCTSSCTNGSCVVTYQNGCQIRVQVQPQFNPLNNTWDYPAPSC</sequence>
<reference evidence="3" key="1">
    <citation type="submission" date="2022-03" db="EMBL/GenBank/DDBJ databases">
        <title>Genome Encyclopedia of Bacteria and Archaea VI: Functional Genomics of Type Strains.</title>
        <authorList>
            <person name="Whitman W."/>
        </authorList>
    </citation>
    <scope>NUCLEOTIDE SEQUENCE</scope>
    <source>
        <strain evidence="3">HSC-15S17</strain>
    </source>
</reference>
<evidence type="ECO:0000313" key="4">
    <source>
        <dbReference type="Proteomes" id="UP001162889"/>
    </source>
</evidence>
<proteinExistence type="predicted"/>
<keyword evidence="1" id="KW-0472">Membrane</keyword>
<organism evidence="3 4">
    <name type="scientific">Duganella violaceipulchra</name>
    <dbReference type="NCBI Taxonomy" id="2849652"/>
    <lineage>
        <taxon>Bacteria</taxon>
        <taxon>Pseudomonadati</taxon>
        <taxon>Pseudomonadota</taxon>
        <taxon>Betaproteobacteria</taxon>
        <taxon>Burkholderiales</taxon>
        <taxon>Oxalobacteraceae</taxon>
        <taxon>Telluria group</taxon>
        <taxon>Duganella</taxon>
    </lineage>
</organism>